<dbReference type="RefSeq" id="XP_008728909.1">
    <property type="nucleotide sequence ID" value="XM_008730687.1"/>
</dbReference>
<organism evidence="4 5">
    <name type="scientific">Cladophialophora carrionii CBS 160.54</name>
    <dbReference type="NCBI Taxonomy" id="1279043"/>
    <lineage>
        <taxon>Eukaryota</taxon>
        <taxon>Fungi</taxon>
        <taxon>Dikarya</taxon>
        <taxon>Ascomycota</taxon>
        <taxon>Pezizomycotina</taxon>
        <taxon>Eurotiomycetes</taxon>
        <taxon>Chaetothyriomycetidae</taxon>
        <taxon>Chaetothyriales</taxon>
        <taxon>Herpotrichiellaceae</taxon>
        <taxon>Cladophialophora</taxon>
    </lineage>
</organism>
<evidence type="ECO:0000256" key="1">
    <source>
        <dbReference type="RuleBase" id="RU363098"/>
    </source>
</evidence>
<dbReference type="EC" id="2.7.7.48" evidence="1"/>
<dbReference type="GO" id="GO:0003723">
    <property type="term" value="F:RNA binding"/>
    <property type="evidence" value="ECO:0007669"/>
    <property type="project" value="UniProtKB-KW"/>
</dbReference>
<dbReference type="Pfam" id="PF25358">
    <property type="entry name" value="PH_fung_RdRP"/>
    <property type="match status" value="1"/>
</dbReference>
<dbReference type="InterPro" id="IPR007855">
    <property type="entry name" value="RDRP"/>
</dbReference>
<comment type="similarity">
    <text evidence="1">Belongs to the RdRP family.</text>
</comment>
<dbReference type="Proteomes" id="UP000030678">
    <property type="component" value="Unassembled WGS sequence"/>
</dbReference>
<keyword evidence="1" id="KW-0694">RNA-binding</keyword>
<name>V9D8J1_9EURO</name>
<dbReference type="GeneID" id="19984858"/>
<gene>
    <name evidence="4" type="ORF">G647_06365</name>
</gene>
<dbReference type="OrthoDB" id="6513042at2759"/>
<accession>V9D8J1</accession>
<dbReference type="PANTHER" id="PTHR23079">
    <property type="entry name" value="RNA-DEPENDENT RNA POLYMERASE"/>
    <property type="match status" value="1"/>
</dbReference>
<dbReference type="GO" id="GO:0030422">
    <property type="term" value="P:siRNA processing"/>
    <property type="evidence" value="ECO:0007669"/>
    <property type="project" value="TreeGrafter"/>
</dbReference>
<comment type="catalytic activity">
    <reaction evidence="1">
        <text>RNA(n) + a ribonucleoside 5'-triphosphate = RNA(n+1) + diphosphate</text>
        <dbReference type="Rhea" id="RHEA:21248"/>
        <dbReference type="Rhea" id="RHEA-COMP:14527"/>
        <dbReference type="Rhea" id="RHEA-COMP:17342"/>
        <dbReference type="ChEBI" id="CHEBI:33019"/>
        <dbReference type="ChEBI" id="CHEBI:61557"/>
        <dbReference type="ChEBI" id="CHEBI:140395"/>
        <dbReference type="EC" id="2.7.7.48"/>
    </reaction>
</comment>
<evidence type="ECO:0000259" key="3">
    <source>
        <dbReference type="Pfam" id="PF25358"/>
    </source>
</evidence>
<dbReference type="EMBL" id="KB822706">
    <property type="protein sequence ID" value="ETI22292.1"/>
    <property type="molecule type" value="Genomic_DNA"/>
</dbReference>
<dbReference type="GO" id="GO:0031380">
    <property type="term" value="C:nuclear RNA-directed RNA polymerase complex"/>
    <property type="evidence" value="ECO:0007669"/>
    <property type="project" value="TreeGrafter"/>
</dbReference>
<keyword evidence="1" id="KW-0808">Transferase</keyword>
<evidence type="ECO:0000259" key="2">
    <source>
        <dbReference type="Pfam" id="PF05183"/>
    </source>
</evidence>
<reference evidence="4 5" key="1">
    <citation type="submission" date="2013-03" db="EMBL/GenBank/DDBJ databases">
        <title>The Genome Sequence of Cladophialophora carrionii CBS 160.54.</title>
        <authorList>
            <consortium name="The Broad Institute Genomics Platform"/>
            <person name="Cuomo C."/>
            <person name="de Hoog S."/>
            <person name="Gorbushina A."/>
            <person name="Walker B."/>
            <person name="Young S.K."/>
            <person name="Zeng Q."/>
            <person name="Gargeya S."/>
            <person name="Fitzgerald M."/>
            <person name="Haas B."/>
            <person name="Abouelleil A."/>
            <person name="Allen A.W."/>
            <person name="Alvarado L."/>
            <person name="Arachchi H.M."/>
            <person name="Berlin A.M."/>
            <person name="Chapman S.B."/>
            <person name="Gainer-Dewar J."/>
            <person name="Goldberg J."/>
            <person name="Griggs A."/>
            <person name="Gujja S."/>
            <person name="Hansen M."/>
            <person name="Howarth C."/>
            <person name="Imamovic A."/>
            <person name="Ireland A."/>
            <person name="Larimer J."/>
            <person name="McCowan C."/>
            <person name="Murphy C."/>
            <person name="Pearson M."/>
            <person name="Poon T.W."/>
            <person name="Priest M."/>
            <person name="Roberts A."/>
            <person name="Saif S."/>
            <person name="Shea T."/>
            <person name="Sisk P."/>
            <person name="Sykes S."/>
            <person name="Wortman J."/>
            <person name="Nusbaum C."/>
            <person name="Birren B."/>
        </authorList>
    </citation>
    <scope>NUCLEOTIDE SEQUENCE [LARGE SCALE GENOMIC DNA]</scope>
    <source>
        <strain evidence="4 5">CBS 160.54</strain>
    </source>
</reference>
<dbReference type="VEuPathDB" id="FungiDB:G647_06365"/>
<evidence type="ECO:0000313" key="5">
    <source>
        <dbReference type="Proteomes" id="UP000030678"/>
    </source>
</evidence>
<evidence type="ECO:0000313" key="4">
    <source>
        <dbReference type="EMBL" id="ETI22292.1"/>
    </source>
</evidence>
<dbReference type="PANTHER" id="PTHR23079:SF17">
    <property type="entry name" value="RNA-DEPENDENT RNA POLYMERASE"/>
    <property type="match status" value="1"/>
</dbReference>
<dbReference type="InterPro" id="IPR057503">
    <property type="entry name" value="PH_RdRP"/>
</dbReference>
<proteinExistence type="inferred from homology"/>
<keyword evidence="1" id="KW-0548">Nucleotidyltransferase</keyword>
<sequence length="1215" mass="135665">MEVYIRGIPERLTQNQFERSIRSPLSDLGIYDWQVQKRPRNQFANLIFLNISDGQRFLDSHGQAKDLSGREYSPASRTNIVCFGVPLSCSLSKKQPDPLALRSLQMESKARLASKGSTGQSQIGSHSGAERTVLKVLSLSCGTWGYQGSKTVFFPYTHWLTGGALKFVRKRAIISSDQGLRVDIPLTSIVETNIEGLPHPAITLTLNAAPLFFESASSSALGASDLDDIITILGNLGNNRQNCQGPHWTRIPSLNSHHETVAGTCLVYRINLEGSTVDHQMTAMGRAGQVLSPLQQHVEVVEPQKPYKAEMNALLGRLEGVNTTRSPASLPFNVKFQLQALVQNAVLPPSTIYGLLGDIDAMITRTGPQICAYAIRRLSHELPSRCLQTDFENAGLLAARKTLRAAEARVREGGLLPEEMQNIGGRAHIHRVTFTPAGMYLYGPEPVNHNRVLRKYHENHDAFIRVQFCDENGDPIHYSAHWSNDTIYYSRFKKILNEGFHVAGRRYAFLGFSHSSLRAQSCWFMAPFIHDGSLLYDRQLIRGLGDFSRMRWPAKCAARIGQAFSETPIAVTVTEGVAQVIDDIERNGRVFSDGVGTISKILLEKIWAAMPVEGKVKPCIFQIRYSGAKGMISWDPRLTGEKMLLRKSMVKFFAPGSLDIEICDAAYRPLPYFLNQQTIKILEDIGVDESFFFFHQNKELDRLQSTTSSPTRASQFLKAHSIGDIIHLPWFIRQLSKMKISFLHDTFLANVIEMAVMMELRALKYKARIPVKDGYTLRGIMDETGLLQEGQVFCIVEEGGLPKVIAGENLVISRSPALHPGDVRCVTGVTVPHSSPLMALRNCVCFSSQGSRDLPSQLSGGDLDGDLYQILFDPKARPKRLFEPADYPRAEPIDLGRSVRREDMTDFFITFMATDQLGRIANQHKFLADQRDDGTLDPDCIKLAGLHSTAVDYSKSGIAVDLTKLPRSNHFRPNFMAPGPHVVIEKAKPLNFAAPPESRDDDDDDDEDRPAYRYYESDKVLGKLFRAIDEYKILSTVQSAARAERLHFAQQPQSVLKAVWANVYQRCQFVKWREHVPRAVGIRDEYESIVHDFAVDYGTSYSQPLSEYEIFIGNIMGRAGAQSKTQRENSQSLRESFRDALRYIVGRILKDEGVESEHALERSVACLAVGLETSNSATVKGPSKEVLVSFGYVAASVCLWELNRRVAVSGDVLTV</sequence>
<keyword evidence="1" id="KW-0696">RNA-directed RNA polymerase</keyword>
<dbReference type="GO" id="GO:0003968">
    <property type="term" value="F:RNA-directed RNA polymerase activity"/>
    <property type="evidence" value="ECO:0007669"/>
    <property type="project" value="UniProtKB-KW"/>
</dbReference>
<protein>
    <recommendedName>
        <fullName evidence="1">RNA-dependent RNA polymerase</fullName>
        <ecNumber evidence="1">2.7.7.48</ecNumber>
    </recommendedName>
</protein>
<dbReference type="Pfam" id="PF05183">
    <property type="entry name" value="RdRP"/>
    <property type="match status" value="1"/>
</dbReference>
<feature type="domain" description="RdRP-like PH" evidence="3">
    <location>
        <begin position="134"/>
        <end position="303"/>
    </location>
</feature>
<dbReference type="InterPro" id="IPR057596">
    <property type="entry name" value="RDRP_core"/>
</dbReference>
<feature type="domain" description="RDRP core" evidence="2">
    <location>
        <begin position="434"/>
        <end position="1028"/>
    </location>
</feature>
<dbReference type="AlphaFoldDB" id="V9D8J1"/>
<dbReference type="HOGENOM" id="CLU_001366_2_0_1"/>